<keyword evidence="3" id="KW-1185">Reference proteome</keyword>
<accession>A0ABQ3D4F9</accession>
<proteinExistence type="predicted"/>
<dbReference type="Proteomes" id="UP000653644">
    <property type="component" value="Unassembled WGS sequence"/>
</dbReference>
<comment type="caution">
    <text evidence="2">The sequence shown here is derived from an EMBL/GenBank/DDBJ whole genome shotgun (WGS) entry which is preliminary data.</text>
</comment>
<name>A0ABQ3D4F9_9ACTN</name>
<feature type="region of interest" description="Disordered" evidence="1">
    <location>
        <begin position="1"/>
        <end position="22"/>
    </location>
</feature>
<gene>
    <name evidence="2" type="ORF">GCM10010345_69520</name>
</gene>
<reference evidence="3" key="1">
    <citation type="journal article" date="2019" name="Int. J. Syst. Evol. Microbiol.">
        <title>The Global Catalogue of Microorganisms (GCM) 10K type strain sequencing project: providing services to taxonomists for standard genome sequencing and annotation.</title>
        <authorList>
            <consortium name="The Broad Institute Genomics Platform"/>
            <consortium name="The Broad Institute Genome Sequencing Center for Infectious Disease"/>
            <person name="Wu L."/>
            <person name="Ma J."/>
        </authorList>
    </citation>
    <scope>NUCLEOTIDE SEQUENCE [LARGE SCALE GENOMIC DNA]</scope>
    <source>
        <strain evidence="3">JCM 4733</strain>
    </source>
</reference>
<protein>
    <submittedName>
        <fullName evidence="2">Uncharacterized protein</fullName>
    </submittedName>
</protein>
<evidence type="ECO:0000256" key="1">
    <source>
        <dbReference type="SAM" id="MobiDB-lite"/>
    </source>
</evidence>
<dbReference type="EMBL" id="BMVN01000035">
    <property type="protein sequence ID" value="GHA55062.1"/>
    <property type="molecule type" value="Genomic_DNA"/>
</dbReference>
<evidence type="ECO:0000313" key="2">
    <source>
        <dbReference type="EMBL" id="GHA55062.1"/>
    </source>
</evidence>
<organism evidence="2 3">
    <name type="scientific">Streptomyces canarius</name>
    <dbReference type="NCBI Taxonomy" id="285453"/>
    <lineage>
        <taxon>Bacteria</taxon>
        <taxon>Bacillati</taxon>
        <taxon>Actinomycetota</taxon>
        <taxon>Actinomycetes</taxon>
        <taxon>Kitasatosporales</taxon>
        <taxon>Streptomycetaceae</taxon>
        <taxon>Streptomyces</taxon>
    </lineage>
</organism>
<evidence type="ECO:0000313" key="3">
    <source>
        <dbReference type="Proteomes" id="UP000653644"/>
    </source>
</evidence>
<sequence>MASDHPARTGGVVGNGLVPTKGDDAAMDQWARYRLRLESALLPDADGGQPERVGADVPHG</sequence>